<comment type="caution">
    <text evidence="1">The sequence shown here is derived from an EMBL/GenBank/DDBJ whole genome shotgun (WGS) entry which is preliminary data.</text>
</comment>
<evidence type="ECO:0000313" key="2">
    <source>
        <dbReference type="Proteomes" id="UP001221757"/>
    </source>
</evidence>
<evidence type="ECO:0000313" key="1">
    <source>
        <dbReference type="EMBL" id="KAJ7686868.1"/>
    </source>
</evidence>
<dbReference type="EMBL" id="JARKIE010000093">
    <property type="protein sequence ID" value="KAJ7686868.1"/>
    <property type="molecule type" value="Genomic_DNA"/>
</dbReference>
<dbReference type="AlphaFoldDB" id="A0AAD7GE84"/>
<dbReference type="Proteomes" id="UP001221757">
    <property type="component" value="Unassembled WGS sequence"/>
</dbReference>
<reference evidence="1" key="1">
    <citation type="submission" date="2023-03" db="EMBL/GenBank/DDBJ databases">
        <title>Massive genome expansion in bonnet fungi (Mycena s.s.) driven by repeated elements and novel gene families across ecological guilds.</title>
        <authorList>
            <consortium name="Lawrence Berkeley National Laboratory"/>
            <person name="Harder C.B."/>
            <person name="Miyauchi S."/>
            <person name="Viragh M."/>
            <person name="Kuo A."/>
            <person name="Thoen E."/>
            <person name="Andreopoulos B."/>
            <person name="Lu D."/>
            <person name="Skrede I."/>
            <person name="Drula E."/>
            <person name="Henrissat B."/>
            <person name="Morin E."/>
            <person name="Kohler A."/>
            <person name="Barry K."/>
            <person name="LaButti K."/>
            <person name="Morin E."/>
            <person name="Salamov A."/>
            <person name="Lipzen A."/>
            <person name="Mereny Z."/>
            <person name="Hegedus B."/>
            <person name="Baldrian P."/>
            <person name="Stursova M."/>
            <person name="Weitz H."/>
            <person name="Taylor A."/>
            <person name="Grigoriev I.V."/>
            <person name="Nagy L.G."/>
            <person name="Martin F."/>
            <person name="Kauserud H."/>
        </authorList>
    </citation>
    <scope>NUCLEOTIDE SEQUENCE</scope>
    <source>
        <strain evidence="1">CBHHK067</strain>
    </source>
</reference>
<protein>
    <submittedName>
        <fullName evidence="1">Uncharacterized protein</fullName>
    </submittedName>
</protein>
<keyword evidence="2" id="KW-1185">Reference proteome</keyword>
<accession>A0AAD7GE84</accession>
<name>A0AAD7GE84_MYCRO</name>
<proteinExistence type="predicted"/>
<gene>
    <name evidence="1" type="ORF">B0H17DRAFT_1071358</name>
</gene>
<organism evidence="1 2">
    <name type="scientific">Mycena rosella</name>
    <name type="common">Pink bonnet</name>
    <name type="synonym">Agaricus rosellus</name>
    <dbReference type="NCBI Taxonomy" id="1033263"/>
    <lineage>
        <taxon>Eukaryota</taxon>
        <taxon>Fungi</taxon>
        <taxon>Dikarya</taxon>
        <taxon>Basidiomycota</taxon>
        <taxon>Agaricomycotina</taxon>
        <taxon>Agaricomycetes</taxon>
        <taxon>Agaricomycetidae</taxon>
        <taxon>Agaricales</taxon>
        <taxon>Marasmiineae</taxon>
        <taxon>Mycenaceae</taxon>
        <taxon>Mycena</taxon>
    </lineage>
</organism>
<sequence length="75" mass="8526">MHSLHTLLLWHGYTVTSIFSGSRRPCSHRATRPRYGSGIWQRFLRSGILQLGVSSNSSFLQFPSHRFPLPQTTGI</sequence>